<feature type="compositionally biased region" description="Low complexity" evidence="1">
    <location>
        <begin position="23"/>
        <end position="41"/>
    </location>
</feature>
<evidence type="ECO:0008006" key="5">
    <source>
        <dbReference type="Google" id="ProtNLM"/>
    </source>
</evidence>
<accession>A0A3B0PTM1</accession>
<sequence>MKKILTFALMFGLTTFAASCSSQKGNGVENENKNNNNNQTNPIETPKPIEPISSQKDW</sequence>
<gene>
    <name evidence="3" type="ORF">NCTC10132_01306</name>
</gene>
<dbReference type="AlphaFoldDB" id="A0A3B0PTM1"/>
<evidence type="ECO:0000256" key="2">
    <source>
        <dbReference type="SAM" id="SignalP"/>
    </source>
</evidence>
<reference evidence="4" key="1">
    <citation type="submission" date="2018-06" db="EMBL/GenBank/DDBJ databases">
        <authorList>
            <consortium name="Pathogen Informatics"/>
        </authorList>
    </citation>
    <scope>NUCLEOTIDE SEQUENCE [LARGE SCALE GENOMIC DNA]</scope>
    <source>
        <strain evidence="4">NCTC10132</strain>
    </source>
</reference>
<dbReference type="EMBL" id="LS991951">
    <property type="protein sequence ID" value="SYV97935.1"/>
    <property type="molecule type" value="Genomic_DNA"/>
</dbReference>
<protein>
    <recommendedName>
        <fullName evidence="5">Lipoprotein</fullName>
    </recommendedName>
</protein>
<dbReference type="PROSITE" id="PS51257">
    <property type="entry name" value="PROKAR_LIPOPROTEIN"/>
    <property type="match status" value="1"/>
</dbReference>
<evidence type="ECO:0000313" key="4">
    <source>
        <dbReference type="Proteomes" id="UP000257559"/>
    </source>
</evidence>
<organism evidence="3 4">
    <name type="scientific">Mycoplasmopsis edwardii</name>
    <dbReference type="NCBI Taxonomy" id="53558"/>
    <lineage>
        <taxon>Bacteria</taxon>
        <taxon>Bacillati</taxon>
        <taxon>Mycoplasmatota</taxon>
        <taxon>Mycoplasmoidales</taxon>
        <taxon>Metamycoplasmataceae</taxon>
        <taxon>Mycoplasmopsis</taxon>
    </lineage>
</organism>
<dbReference type="KEGG" id="medw:NCTC10132_01306"/>
<keyword evidence="4" id="KW-1185">Reference proteome</keyword>
<feature type="chain" id="PRO_5017249250" description="Lipoprotein" evidence="2">
    <location>
        <begin position="18"/>
        <end position="58"/>
    </location>
</feature>
<feature type="region of interest" description="Disordered" evidence="1">
    <location>
        <begin position="20"/>
        <end position="58"/>
    </location>
</feature>
<name>A0A3B0PTM1_9BACT</name>
<proteinExistence type="predicted"/>
<feature type="non-terminal residue" evidence="3">
    <location>
        <position position="58"/>
    </location>
</feature>
<evidence type="ECO:0000313" key="3">
    <source>
        <dbReference type="EMBL" id="SYV97935.1"/>
    </source>
</evidence>
<feature type="signal peptide" evidence="2">
    <location>
        <begin position="1"/>
        <end position="17"/>
    </location>
</feature>
<dbReference type="Proteomes" id="UP000257559">
    <property type="component" value="Chromosome"/>
</dbReference>
<evidence type="ECO:0000256" key="1">
    <source>
        <dbReference type="SAM" id="MobiDB-lite"/>
    </source>
</evidence>
<keyword evidence="2" id="KW-0732">Signal</keyword>